<evidence type="ECO:0000313" key="6">
    <source>
        <dbReference type="Proteomes" id="UP001296706"/>
    </source>
</evidence>
<dbReference type="SUPFAM" id="SSF63380">
    <property type="entry name" value="Riboflavin synthase domain-like"/>
    <property type="match status" value="1"/>
</dbReference>
<dbReference type="InterPro" id="IPR050415">
    <property type="entry name" value="MRET"/>
</dbReference>
<dbReference type="Gene3D" id="2.40.30.10">
    <property type="entry name" value="Translation factors"/>
    <property type="match status" value="1"/>
</dbReference>
<keyword evidence="2" id="KW-0408">Iron</keyword>
<evidence type="ECO:0000256" key="1">
    <source>
        <dbReference type="ARBA" id="ARBA00001974"/>
    </source>
</evidence>
<reference evidence="5 6" key="1">
    <citation type="submission" date="2020-04" db="EMBL/GenBank/DDBJ databases">
        <authorList>
            <person name="Klaysubun C."/>
            <person name="Duangmal K."/>
            <person name="Lipun K."/>
        </authorList>
    </citation>
    <scope>NUCLEOTIDE SEQUENCE [LARGE SCALE GENOMIC DNA]</scope>
    <source>
        <strain evidence="5 6">JCM 11839</strain>
    </source>
</reference>
<organism evidence="5 6">
    <name type="scientific">Pseudonocardia xinjiangensis</name>
    <dbReference type="NCBI Taxonomy" id="75289"/>
    <lineage>
        <taxon>Bacteria</taxon>
        <taxon>Bacillati</taxon>
        <taxon>Actinomycetota</taxon>
        <taxon>Actinomycetes</taxon>
        <taxon>Pseudonocardiales</taxon>
        <taxon>Pseudonocardiaceae</taxon>
        <taxon>Pseudonocardia</taxon>
    </lineage>
</organism>
<dbReference type="Gene3D" id="3.40.50.80">
    <property type="entry name" value="Nucleotide-binding domain of ferredoxin-NADP reductase (FNR) module"/>
    <property type="match status" value="1"/>
</dbReference>
<evidence type="ECO:0000313" key="5">
    <source>
        <dbReference type="EMBL" id="NMH76746.1"/>
    </source>
</evidence>
<evidence type="ECO:0000256" key="2">
    <source>
        <dbReference type="ARBA" id="ARBA00022714"/>
    </source>
</evidence>
<dbReference type="CDD" id="cd06217">
    <property type="entry name" value="FNR_iron_sulfur_binding_3"/>
    <property type="match status" value="1"/>
</dbReference>
<protein>
    <submittedName>
        <fullName evidence="5">Oxidoreductase</fullName>
    </submittedName>
</protein>
<dbReference type="PANTHER" id="PTHR47354">
    <property type="entry name" value="NADH OXIDOREDUCTASE HCR"/>
    <property type="match status" value="1"/>
</dbReference>
<comment type="cofactor">
    <cofactor evidence="1">
        <name>FAD</name>
        <dbReference type="ChEBI" id="CHEBI:57692"/>
    </cofactor>
</comment>
<dbReference type="InterPro" id="IPR008333">
    <property type="entry name" value="Cbr1-like_FAD-bd_dom"/>
</dbReference>
<evidence type="ECO:0000259" key="4">
    <source>
        <dbReference type="PROSITE" id="PS51384"/>
    </source>
</evidence>
<dbReference type="InterPro" id="IPR039261">
    <property type="entry name" value="FNR_nucleotide-bd"/>
</dbReference>
<evidence type="ECO:0000256" key="3">
    <source>
        <dbReference type="ARBA" id="ARBA00023014"/>
    </source>
</evidence>
<name>A0ABX1RAD7_9PSEU</name>
<accession>A0ABX1RAD7</accession>
<dbReference type="Pfam" id="PF00175">
    <property type="entry name" value="NAD_binding_1"/>
    <property type="match status" value="1"/>
</dbReference>
<feature type="domain" description="FAD-binding FR-type" evidence="4">
    <location>
        <begin position="14"/>
        <end position="116"/>
    </location>
</feature>
<dbReference type="PRINTS" id="PR00410">
    <property type="entry name" value="PHEHYDRXLASE"/>
</dbReference>
<dbReference type="Pfam" id="PF00970">
    <property type="entry name" value="FAD_binding_6"/>
    <property type="match status" value="1"/>
</dbReference>
<dbReference type="EMBL" id="JAAXKY010000012">
    <property type="protein sequence ID" value="NMH76746.1"/>
    <property type="molecule type" value="Genomic_DNA"/>
</dbReference>
<keyword evidence="2" id="KW-0001">2Fe-2S</keyword>
<gene>
    <name evidence="5" type="ORF">HF577_06480</name>
</gene>
<proteinExistence type="predicted"/>
<dbReference type="InterPro" id="IPR017938">
    <property type="entry name" value="Riboflavin_synthase-like_b-brl"/>
</dbReference>
<comment type="caution">
    <text evidence="5">The sequence shown here is derived from an EMBL/GenBank/DDBJ whole genome shotgun (WGS) entry which is preliminary data.</text>
</comment>
<sequence length="242" mass="25711">MSLTPGDTTHRRTLRWQTARVLSVRDETPRARTFRLALPEPRPHLAGQHYVLRLTAPDGYTASRSYSVASAPDGSGEIELTVERLEGGEVSEFLHEVVQPGDELEVRGPIGGFFVWTGDTSALLVGGGSGVVPLMAMLREARATGHSDLVRLVVSARSPGELYYADELPGPETVVVYTRQAPPGAGRTAGRIAVADIAPLVRGGEDVYVCGSPGFADAATGVLLEAGVPVERIRVERFGPSG</sequence>
<keyword evidence="6" id="KW-1185">Reference proteome</keyword>
<dbReference type="SUPFAM" id="SSF52343">
    <property type="entry name" value="Ferredoxin reductase-like, C-terminal NADP-linked domain"/>
    <property type="match status" value="1"/>
</dbReference>
<dbReference type="Proteomes" id="UP001296706">
    <property type="component" value="Unassembled WGS sequence"/>
</dbReference>
<dbReference type="InterPro" id="IPR001433">
    <property type="entry name" value="OxRdtase_FAD/NAD-bd"/>
</dbReference>
<dbReference type="RefSeq" id="WP_169394821.1">
    <property type="nucleotide sequence ID" value="NZ_BAAAJH010000009.1"/>
</dbReference>
<dbReference type="PANTHER" id="PTHR47354:SF5">
    <property type="entry name" value="PROTEIN RFBI"/>
    <property type="match status" value="1"/>
</dbReference>
<dbReference type="PROSITE" id="PS51384">
    <property type="entry name" value="FAD_FR"/>
    <property type="match status" value="1"/>
</dbReference>
<keyword evidence="3" id="KW-0411">Iron-sulfur</keyword>
<dbReference type="InterPro" id="IPR017927">
    <property type="entry name" value="FAD-bd_FR_type"/>
</dbReference>
<keyword evidence="2" id="KW-0479">Metal-binding</keyword>